<feature type="transmembrane region" description="Helical" evidence="1">
    <location>
        <begin position="117"/>
        <end position="134"/>
    </location>
</feature>
<protein>
    <submittedName>
        <fullName evidence="2">Uncharacterized protein</fullName>
    </submittedName>
</protein>
<dbReference type="AlphaFoldDB" id="A0A9Q4C3R4"/>
<keyword evidence="1" id="KW-0812">Transmembrane</keyword>
<dbReference type="RefSeq" id="WP_266085450.1">
    <property type="nucleotide sequence ID" value="NZ_RKLV01000001.1"/>
</dbReference>
<sequence>MDTETALENGSVVLVPAAWIVAGATDAGWLEMRTLLIAHGVMAVLIAVFAVLGWKDMSEGVLSVWRAVLVAGLPVTAAGFVGLYTDAAPLTALALYGWFLLPAVGFVYTAREVGTPAPYVLAAFLSAVGAVVYASAVSPAVAGIAVVAVGQTIGIADAVYRY</sequence>
<feature type="transmembrane region" description="Helical" evidence="1">
    <location>
        <begin position="90"/>
        <end position="110"/>
    </location>
</feature>
<evidence type="ECO:0000256" key="1">
    <source>
        <dbReference type="SAM" id="Phobius"/>
    </source>
</evidence>
<evidence type="ECO:0000313" key="3">
    <source>
        <dbReference type="Proteomes" id="UP001149411"/>
    </source>
</evidence>
<feature type="transmembrane region" description="Helical" evidence="1">
    <location>
        <begin position="12"/>
        <end position="30"/>
    </location>
</feature>
<name>A0A9Q4C3R4_9EURY</name>
<feature type="transmembrane region" description="Helical" evidence="1">
    <location>
        <begin position="140"/>
        <end position="160"/>
    </location>
</feature>
<comment type="caution">
    <text evidence="2">The sequence shown here is derived from an EMBL/GenBank/DDBJ whole genome shotgun (WGS) entry which is preliminary data.</text>
</comment>
<keyword evidence="1" id="KW-0472">Membrane</keyword>
<evidence type="ECO:0000313" key="2">
    <source>
        <dbReference type="EMBL" id="MCX2817914.1"/>
    </source>
</evidence>
<dbReference type="EMBL" id="RKLV01000001">
    <property type="protein sequence ID" value="MCX2817914.1"/>
    <property type="molecule type" value="Genomic_DNA"/>
</dbReference>
<accession>A0A9Q4C3R4</accession>
<reference evidence="2" key="1">
    <citation type="submission" date="2022-09" db="EMBL/GenBank/DDBJ databases">
        <title>Haloadaptaus new haloarchaeum isolated from saline soil.</title>
        <authorList>
            <person name="Duran-Viseras A."/>
            <person name="Sanchez-Porro C."/>
            <person name="Ventosa A."/>
        </authorList>
    </citation>
    <scope>NUCLEOTIDE SEQUENCE</scope>
    <source>
        <strain evidence="2">F3-133</strain>
    </source>
</reference>
<feature type="transmembrane region" description="Helical" evidence="1">
    <location>
        <begin position="64"/>
        <end position="84"/>
    </location>
</feature>
<proteinExistence type="predicted"/>
<keyword evidence="3" id="KW-1185">Reference proteome</keyword>
<feature type="transmembrane region" description="Helical" evidence="1">
    <location>
        <begin position="36"/>
        <end position="52"/>
    </location>
</feature>
<organism evidence="2 3">
    <name type="scientific">Halorutilus salinus</name>
    <dbReference type="NCBI Taxonomy" id="2487751"/>
    <lineage>
        <taxon>Archaea</taxon>
        <taxon>Methanobacteriati</taxon>
        <taxon>Methanobacteriota</taxon>
        <taxon>Stenosarchaea group</taxon>
        <taxon>Halobacteria</taxon>
        <taxon>Halorutilales</taxon>
        <taxon>Halorutilaceae</taxon>
        <taxon>Halorutilus</taxon>
    </lineage>
</organism>
<dbReference type="Proteomes" id="UP001149411">
    <property type="component" value="Unassembled WGS sequence"/>
</dbReference>
<gene>
    <name evidence="2" type="ORF">EGH25_00875</name>
</gene>
<keyword evidence="1" id="KW-1133">Transmembrane helix</keyword>